<evidence type="ECO:0000313" key="3">
    <source>
        <dbReference type="Proteomes" id="UP000030645"/>
    </source>
</evidence>
<sequence>MDLKQIEIEILHSPDQLLKVCVLSKAKWREARCGATEARWRRSHGGEMEAEPRKRDAEEGFGRLEAREAARKD</sequence>
<protein>
    <submittedName>
        <fullName evidence="2">Uncharacterized protein</fullName>
    </submittedName>
</protein>
<proteinExistence type="predicted"/>
<accession>W9RX70</accession>
<dbReference type="Proteomes" id="UP000030645">
    <property type="component" value="Unassembled WGS sequence"/>
</dbReference>
<keyword evidence="3" id="KW-1185">Reference proteome</keyword>
<name>W9RX70_9ROSA</name>
<reference evidence="3" key="1">
    <citation type="submission" date="2013-01" db="EMBL/GenBank/DDBJ databases">
        <title>Draft Genome Sequence of a Mulberry Tree, Morus notabilis C.K. Schneid.</title>
        <authorList>
            <person name="He N."/>
            <person name="Zhao S."/>
        </authorList>
    </citation>
    <scope>NUCLEOTIDE SEQUENCE</scope>
</reference>
<dbReference type="AlphaFoldDB" id="W9RX70"/>
<feature type="region of interest" description="Disordered" evidence="1">
    <location>
        <begin position="39"/>
        <end position="73"/>
    </location>
</feature>
<evidence type="ECO:0000313" key="2">
    <source>
        <dbReference type="EMBL" id="EXB75963.1"/>
    </source>
</evidence>
<evidence type="ECO:0000256" key="1">
    <source>
        <dbReference type="SAM" id="MobiDB-lite"/>
    </source>
</evidence>
<dbReference type="EMBL" id="KE344704">
    <property type="protein sequence ID" value="EXB75963.1"/>
    <property type="molecule type" value="Genomic_DNA"/>
</dbReference>
<organism evidence="2 3">
    <name type="scientific">Morus notabilis</name>
    <dbReference type="NCBI Taxonomy" id="981085"/>
    <lineage>
        <taxon>Eukaryota</taxon>
        <taxon>Viridiplantae</taxon>
        <taxon>Streptophyta</taxon>
        <taxon>Embryophyta</taxon>
        <taxon>Tracheophyta</taxon>
        <taxon>Spermatophyta</taxon>
        <taxon>Magnoliopsida</taxon>
        <taxon>eudicotyledons</taxon>
        <taxon>Gunneridae</taxon>
        <taxon>Pentapetalae</taxon>
        <taxon>rosids</taxon>
        <taxon>fabids</taxon>
        <taxon>Rosales</taxon>
        <taxon>Moraceae</taxon>
        <taxon>Moreae</taxon>
        <taxon>Morus</taxon>
    </lineage>
</organism>
<gene>
    <name evidence="2" type="ORF">L484_002888</name>
</gene>